<accession>A0A2A2G6F9</accession>
<keyword evidence="3" id="KW-1185">Reference proteome</keyword>
<keyword evidence="1" id="KW-0472">Membrane</keyword>
<evidence type="ECO:0008006" key="4">
    <source>
        <dbReference type="Google" id="ProtNLM"/>
    </source>
</evidence>
<feature type="transmembrane region" description="Helical" evidence="1">
    <location>
        <begin position="12"/>
        <end position="31"/>
    </location>
</feature>
<evidence type="ECO:0000256" key="1">
    <source>
        <dbReference type="SAM" id="Phobius"/>
    </source>
</evidence>
<evidence type="ECO:0000313" key="2">
    <source>
        <dbReference type="EMBL" id="PAU93356.1"/>
    </source>
</evidence>
<comment type="caution">
    <text evidence="2">The sequence shown here is derived from an EMBL/GenBank/DDBJ whole genome shotgun (WGS) entry which is preliminary data.</text>
</comment>
<reference evidence="2 3" key="1">
    <citation type="submission" date="2017-08" db="EMBL/GenBank/DDBJ databases">
        <title>Aliifodinibius alkalisoli sp. nov., isolated from saline alkaline soil.</title>
        <authorList>
            <person name="Liu D."/>
            <person name="Zhang G."/>
        </authorList>
    </citation>
    <scope>NUCLEOTIDE SEQUENCE [LARGE SCALE GENOMIC DNA]</scope>
    <source>
        <strain evidence="2 3">WN023</strain>
    </source>
</reference>
<name>A0A2A2G6F9_9BACT</name>
<protein>
    <recommendedName>
        <fullName evidence="4">DUF2269 domain-containing protein</fullName>
    </recommendedName>
</protein>
<gene>
    <name evidence="2" type="ORF">CK503_11490</name>
</gene>
<proteinExistence type="predicted"/>
<keyword evidence="1" id="KW-0812">Transmembrane</keyword>
<sequence>MDLESFSTKWFTLYYSILAICLIGTGGYIILKKDQIANYLIDKADHKKPPTLFIRILKYLFLFTLPGLILSFTPFSWIELLFTIWSLLVVYLAGLQLVRWEQSRTLIKSTKQLPDIIKRSGAIMVAVGFALLLLAYFVITRQTPT</sequence>
<evidence type="ECO:0000313" key="3">
    <source>
        <dbReference type="Proteomes" id="UP000218831"/>
    </source>
</evidence>
<feature type="transmembrane region" description="Helical" evidence="1">
    <location>
        <begin position="78"/>
        <end position="100"/>
    </location>
</feature>
<dbReference type="RefSeq" id="WP_095606967.1">
    <property type="nucleotide sequence ID" value="NZ_NSKE01000008.1"/>
</dbReference>
<dbReference type="OrthoDB" id="1524597at2"/>
<dbReference type="EMBL" id="NSKE01000008">
    <property type="protein sequence ID" value="PAU93356.1"/>
    <property type="molecule type" value="Genomic_DNA"/>
</dbReference>
<dbReference type="Proteomes" id="UP000218831">
    <property type="component" value="Unassembled WGS sequence"/>
</dbReference>
<keyword evidence="1" id="KW-1133">Transmembrane helix</keyword>
<organism evidence="2 3">
    <name type="scientific">Fodinibius salipaludis</name>
    <dbReference type="NCBI Taxonomy" id="2032627"/>
    <lineage>
        <taxon>Bacteria</taxon>
        <taxon>Pseudomonadati</taxon>
        <taxon>Balneolota</taxon>
        <taxon>Balneolia</taxon>
        <taxon>Balneolales</taxon>
        <taxon>Balneolaceae</taxon>
        <taxon>Fodinibius</taxon>
    </lineage>
</organism>
<feature type="transmembrane region" description="Helical" evidence="1">
    <location>
        <begin position="52"/>
        <end position="72"/>
    </location>
</feature>
<dbReference type="AlphaFoldDB" id="A0A2A2G6F9"/>
<feature type="transmembrane region" description="Helical" evidence="1">
    <location>
        <begin position="121"/>
        <end position="139"/>
    </location>
</feature>